<evidence type="ECO:0000313" key="3">
    <source>
        <dbReference type="Proteomes" id="UP000256491"/>
    </source>
</evidence>
<evidence type="ECO:0000259" key="1">
    <source>
        <dbReference type="Pfam" id="PF00534"/>
    </source>
</evidence>
<accession>A0ABX9IRP8</accession>
<evidence type="ECO:0000313" key="2">
    <source>
        <dbReference type="EMBL" id="REC78175.1"/>
    </source>
</evidence>
<proteinExistence type="predicted"/>
<dbReference type="Gene3D" id="3.40.50.2000">
    <property type="entry name" value="Glycogen Phosphorylase B"/>
    <property type="match status" value="1"/>
</dbReference>
<organism evidence="2 3">
    <name type="scientific">Chryseobacterium rhizosphaerae</name>
    <dbReference type="NCBI Taxonomy" id="395937"/>
    <lineage>
        <taxon>Bacteria</taxon>
        <taxon>Pseudomonadati</taxon>
        <taxon>Bacteroidota</taxon>
        <taxon>Flavobacteriia</taxon>
        <taxon>Flavobacteriales</taxon>
        <taxon>Weeksellaceae</taxon>
        <taxon>Chryseobacterium group</taxon>
        <taxon>Chryseobacterium</taxon>
    </lineage>
</organism>
<feature type="domain" description="Glycosyl transferase family 1" evidence="1">
    <location>
        <begin position="218"/>
        <end position="362"/>
    </location>
</feature>
<dbReference type="EMBL" id="QNUF01000002">
    <property type="protein sequence ID" value="REC78175.1"/>
    <property type="molecule type" value="Genomic_DNA"/>
</dbReference>
<dbReference type="PANTHER" id="PTHR12526:SF630">
    <property type="entry name" value="GLYCOSYLTRANSFERASE"/>
    <property type="match status" value="1"/>
</dbReference>
<dbReference type="PANTHER" id="PTHR12526">
    <property type="entry name" value="GLYCOSYLTRANSFERASE"/>
    <property type="match status" value="1"/>
</dbReference>
<dbReference type="InterPro" id="IPR001296">
    <property type="entry name" value="Glyco_trans_1"/>
</dbReference>
<dbReference type="CDD" id="cd03801">
    <property type="entry name" value="GT4_PimA-like"/>
    <property type="match status" value="1"/>
</dbReference>
<dbReference type="Pfam" id="PF00534">
    <property type="entry name" value="Glycos_transf_1"/>
    <property type="match status" value="1"/>
</dbReference>
<dbReference type="Proteomes" id="UP000256491">
    <property type="component" value="Unassembled WGS sequence"/>
</dbReference>
<name>A0ABX9IRP8_9FLAO</name>
<keyword evidence="3" id="KW-1185">Reference proteome</keyword>
<reference evidence="2 3" key="1">
    <citation type="journal article" date="2010" name="Syst. Appl. Microbiol.">
        <title>Four new species of Chryseobacterium from the rhizosphere of coastal sand dune plants, Chryseobacterium elymi sp. nov., Chryseobacterium hagamense sp. nov., Chryseobacterium lathyri sp. nov. and Chryseobacterium rhizosphaerae sp. nov.</title>
        <authorList>
            <person name="Cho S.H."/>
            <person name="Lee K.S."/>
            <person name="Shin D.S."/>
            <person name="Han J.H."/>
            <person name="Park K.S."/>
            <person name="Lee C.H."/>
            <person name="Park K.H."/>
            <person name="Kim S.B."/>
        </authorList>
    </citation>
    <scope>NUCLEOTIDE SEQUENCE [LARGE SCALE GENOMIC DNA]</scope>
    <source>
        <strain evidence="2 3">KCTC 22548</strain>
    </source>
</reference>
<comment type="caution">
    <text evidence="2">The sequence shown here is derived from an EMBL/GenBank/DDBJ whole genome shotgun (WGS) entry which is preliminary data.</text>
</comment>
<sequence>MIDRVKNFFRSKEKVDLLLYDSIFPNPLSGFRMAEFLALLSHYQHSKIIVNPTDYEVVGQPDSQHLLDLKALEKNSELVYHKTRLGSVADILHYDAKLFYCVFLNVIYDCLPYLEKNKTDFIFTLYPGGGFNTKDESSLQKLKKVLTSPFFKGVIVTQEFTRNFIIEKLDCPQNKIHYIFGGIIPQNSIDIKRERVYKKEDSLNICFCSAKYMAQGLDKGYDIFIDVAKMLLKNNYNVKFSVIGGFDQDEIPLGEYSKNFIFYGYKKYDELSEIFLEQDIIISPNRPFVLNDGSFDGFPLGAVVEAALNGVIPILTDELQQNSHFTDNEMIIIKPEAEAIFHSIEGLIKNEKIVHLMSNNIQSKSKKIYSHENQLNQRLKILDIYI</sequence>
<dbReference type="SUPFAM" id="SSF53756">
    <property type="entry name" value="UDP-Glycosyltransferase/glycogen phosphorylase"/>
    <property type="match status" value="1"/>
</dbReference>
<protein>
    <submittedName>
        <fullName evidence="2">Glycosyltransferase</fullName>
    </submittedName>
</protein>
<gene>
    <name evidence="2" type="ORF">DRF57_01730</name>
</gene>